<name>A0A512DHB9_9PROT</name>
<dbReference type="SUPFAM" id="SSF53474">
    <property type="entry name" value="alpha/beta-Hydrolases"/>
    <property type="match status" value="1"/>
</dbReference>
<feature type="chain" id="PRO_5022091674" evidence="7">
    <location>
        <begin position="22"/>
        <end position="512"/>
    </location>
</feature>
<keyword evidence="3 7" id="KW-0732">Signal</keyword>
<dbReference type="Gene3D" id="3.40.50.1820">
    <property type="entry name" value="alpha/beta hydrolase"/>
    <property type="match status" value="1"/>
</dbReference>
<organism evidence="8 9">
    <name type="scientific">Skermanella aerolata</name>
    <dbReference type="NCBI Taxonomy" id="393310"/>
    <lineage>
        <taxon>Bacteria</taxon>
        <taxon>Pseudomonadati</taxon>
        <taxon>Pseudomonadota</taxon>
        <taxon>Alphaproteobacteria</taxon>
        <taxon>Rhodospirillales</taxon>
        <taxon>Azospirillaceae</taxon>
        <taxon>Skermanella</taxon>
    </lineage>
</organism>
<sequence length="512" mass="55150">MPYAALVAVWLTGMGAYPGWAQEAPSAPAAAPATAPAAPSASGVEEAAKPSTKRQTLTVPGGDLAYSATAEMMPIVDAKGETTARLFVASYTLADKDPATRPVTFLFNGGPGAASAFLHLGVAGPRVLATNPDGSLPRPPAALMDNPETWLAFTDLVFVDPVGTGFSRATGKDDDAEKRFLGVKADVASLSEIVRLWLTRNGRWASPKFLAGESYGGFRAVMMARDLQRNAGIALNGMVLVSPALEFSLLRGGDYDLLGWAMALPSMAASARDNGLGVPTGQEDAERFALNDYLVGLANPADPDSDAAKAFNTRISQLTGVPVDVVERFAGKLPIQVFAKELLREPGRIVSLYDGTIKFPDPSPERQSVGSDPLLDALIAPYSATFNDYVRRELGFESEVPFRLLNWRISGEWDWDVGRQQGFAGATESLQSAMAVNPDMHVLIAHGVHDLVTPYLASRWLIDQLRLPREVKANMAVKTYQGGHMMYMRPEERRSINEDVRRLFEAALGGRR</sequence>
<keyword evidence="4" id="KW-0378">Hydrolase</keyword>
<dbReference type="EMBL" id="BJYZ01000001">
    <property type="protein sequence ID" value="GEO35878.1"/>
    <property type="molecule type" value="Genomic_DNA"/>
</dbReference>
<feature type="region of interest" description="Disordered" evidence="6">
    <location>
        <begin position="30"/>
        <end position="59"/>
    </location>
</feature>
<dbReference type="Proteomes" id="UP000321523">
    <property type="component" value="Unassembled WGS sequence"/>
</dbReference>
<dbReference type="Pfam" id="PF00450">
    <property type="entry name" value="Peptidase_S10"/>
    <property type="match status" value="1"/>
</dbReference>
<evidence type="ECO:0000256" key="3">
    <source>
        <dbReference type="ARBA" id="ARBA00022729"/>
    </source>
</evidence>
<keyword evidence="2" id="KW-0645">Protease</keyword>
<dbReference type="InterPro" id="IPR001563">
    <property type="entry name" value="Peptidase_S10"/>
</dbReference>
<dbReference type="GO" id="GO:0006508">
    <property type="term" value="P:proteolysis"/>
    <property type="evidence" value="ECO:0007669"/>
    <property type="project" value="UniProtKB-KW"/>
</dbReference>
<evidence type="ECO:0000256" key="6">
    <source>
        <dbReference type="SAM" id="MobiDB-lite"/>
    </source>
</evidence>
<comment type="caution">
    <text evidence="8">The sequence shown here is derived from an EMBL/GenBank/DDBJ whole genome shotgun (WGS) entry which is preliminary data.</text>
</comment>
<evidence type="ECO:0000256" key="1">
    <source>
        <dbReference type="ARBA" id="ARBA00022645"/>
    </source>
</evidence>
<dbReference type="GO" id="GO:0004185">
    <property type="term" value="F:serine-type carboxypeptidase activity"/>
    <property type="evidence" value="ECO:0007669"/>
    <property type="project" value="InterPro"/>
</dbReference>
<keyword evidence="1" id="KW-0121">Carboxypeptidase</keyword>
<reference evidence="8 9" key="1">
    <citation type="submission" date="2019-07" db="EMBL/GenBank/DDBJ databases">
        <title>Whole genome shotgun sequence of Skermanella aerolata NBRC 106429.</title>
        <authorList>
            <person name="Hosoyama A."/>
            <person name="Uohara A."/>
            <person name="Ohji S."/>
            <person name="Ichikawa N."/>
        </authorList>
    </citation>
    <scope>NUCLEOTIDE SEQUENCE [LARGE SCALE GENOMIC DNA]</scope>
    <source>
        <strain evidence="8 9">NBRC 106429</strain>
    </source>
</reference>
<evidence type="ECO:0000256" key="4">
    <source>
        <dbReference type="ARBA" id="ARBA00022801"/>
    </source>
</evidence>
<evidence type="ECO:0000313" key="9">
    <source>
        <dbReference type="Proteomes" id="UP000321523"/>
    </source>
</evidence>
<evidence type="ECO:0000256" key="7">
    <source>
        <dbReference type="SAM" id="SignalP"/>
    </source>
</evidence>
<dbReference type="InterPro" id="IPR029058">
    <property type="entry name" value="AB_hydrolase_fold"/>
</dbReference>
<feature type="compositionally biased region" description="Low complexity" evidence="6">
    <location>
        <begin position="30"/>
        <end position="42"/>
    </location>
</feature>
<accession>A0A512DHB9</accession>
<gene>
    <name evidence="8" type="ORF">SAE02_00260</name>
</gene>
<proteinExistence type="predicted"/>
<evidence type="ECO:0000313" key="8">
    <source>
        <dbReference type="EMBL" id="GEO35878.1"/>
    </source>
</evidence>
<protein>
    <submittedName>
        <fullName evidence="8">Peptidase S10</fullName>
    </submittedName>
</protein>
<dbReference type="AlphaFoldDB" id="A0A512DHB9"/>
<feature type="signal peptide" evidence="7">
    <location>
        <begin position="1"/>
        <end position="21"/>
    </location>
</feature>
<evidence type="ECO:0000256" key="5">
    <source>
        <dbReference type="ARBA" id="ARBA00023180"/>
    </source>
</evidence>
<dbReference type="PANTHER" id="PTHR11802">
    <property type="entry name" value="SERINE PROTEASE FAMILY S10 SERINE CARBOXYPEPTIDASE"/>
    <property type="match status" value="1"/>
</dbReference>
<keyword evidence="5" id="KW-0325">Glycoprotein</keyword>
<evidence type="ECO:0000256" key="2">
    <source>
        <dbReference type="ARBA" id="ARBA00022670"/>
    </source>
</evidence>
<dbReference type="PANTHER" id="PTHR11802:SF3">
    <property type="entry name" value="RETINOID-INDUCIBLE SERINE CARBOXYPEPTIDASE"/>
    <property type="match status" value="1"/>
</dbReference>
<keyword evidence="9" id="KW-1185">Reference proteome</keyword>